<evidence type="ECO:0000256" key="3">
    <source>
        <dbReference type="PROSITE-ProRule" id="PRU00339"/>
    </source>
</evidence>
<dbReference type="InterPro" id="IPR011717">
    <property type="entry name" value="TPR-4"/>
</dbReference>
<accession>A0ABW7ETF1</accession>
<dbReference type="PANTHER" id="PTHR45586">
    <property type="entry name" value="TPR REPEAT-CONTAINING PROTEIN PA4667"/>
    <property type="match status" value="1"/>
</dbReference>
<evidence type="ECO:0000313" key="5">
    <source>
        <dbReference type="Proteomes" id="UP001606300"/>
    </source>
</evidence>
<reference evidence="4 5" key="1">
    <citation type="submission" date="2024-09" db="EMBL/GenBank/DDBJ databases">
        <title>Novel species of the genus Pelomonas and Roseateles isolated from streams.</title>
        <authorList>
            <person name="Lu H."/>
        </authorList>
    </citation>
    <scope>NUCLEOTIDE SEQUENCE [LARGE SCALE GENOMIC DNA]</scope>
    <source>
        <strain evidence="4 5">DC23W</strain>
    </source>
</reference>
<keyword evidence="5" id="KW-1185">Reference proteome</keyword>
<dbReference type="Pfam" id="PF07721">
    <property type="entry name" value="TPR_4"/>
    <property type="match status" value="1"/>
</dbReference>
<organism evidence="4 5">
    <name type="scientific">Pelomonas dachongensis</name>
    <dbReference type="NCBI Taxonomy" id="3299029"/>
    <lineage>
        <taxon>Bacteria</taxon>
        <taxon>Pseudomonadati</taxon>
        <taxon>Pseudomonadota</taxon>
        <taxon>Betaproteobacteria</taxon>
        <taxon>Burkholderiales</taxon>
        <taxon>Sphaerotilaceae</taxon>
        <taxon>Roseateles</taxon>
    </lineage>
</organism>
<dbReference type="PANTHER" id="PTHR45586:SF1">
    <property type="entry name" value="LIPOPOLYSACCHARIDE ASSEMBLY PROTEIN B"/>
    <property type="match status" value="1"/>
</dbReference>
<dbReference type="Pfam" id="PF13181">
    <property type="entry name" value="TPR_8"/>
    <property type="match status" value="1"/>
</dbReference>
<dbReference type="PROSITE" id="PS50005">
    <property type="entry name" value="TPR"/>
    <property type="match status" value="2"/>
</dbReference>
<sequence length="952" mass="102167">MSALAHCMCMRHEAANARGTVLTSNGFRRIGMIGALAAAALLTACSREATEAESIAAARKSLADGQTRAAVIHLRNALQHNANSPEGRLLMGEALLANGEIAAAYDEFKRARSSGSPDAAVVPPMARAMILLGQDKKLIEEFGAMRFDDKRADADLSLSLAQAYDASGNMEQVNQLLDRSLAARPDYAPALIYRARVILAKSGPEAALVELQSHPDLLKTNFEAAGLEGSLKLNGRRDVDGAIESFKRALALQPKDVHAHASLIAVYLYKGDKEAVRKQVDALKKALPNTPVARLYEAQLALLDGDAKTARALAMQVLQAVPQNVRAMYIAASAELQLGNSFHAVTLLLKALSLQPDLQEASKLLAQAYLKSGQPQLALKALARPLERAPDDVALLSAAAEAHLQLGDARASEALYKKALAVKPDDSRTRTALAMATIARGDDAEGLSQLAALAQQDASPMADLALISSYLARNQVDAALKQMENLERKEPGKPGPAFTRGRILLLKGDNVGARSAFEEALKRDPAYVSAMSNLALLDLRDGKVDAARARFEAALKAAPNNVSAMIALADLLVIVKAPQSEVTALLERAIAAEPSQVPAHLMLVDYLLMQKNYSAAVVAGQKAVAVVDSSPELLNALGRAQSAAGDSAQAQASFAKQAQLQPTATAPYLSAADAYRRAGDRANTIKSLRQALSINPQLLAAQEQLFAMELRSEQFPAALTVARDVQRQRPLAVQGYLWEGSVHEAQRRWELALATYKRGVDKLRAEKREAAALGVAQHQALLAAKKQSDAVQFVQDWLRVNPRDVAFRLYLGDSALLTQDWATAERHYRSVLEINPDHALAVNNVAAVLVRQKRPEAVEMAQRAVKLAPTSADAFDTLAMALAVDKQWQPALDAQRKAVALAPDASLPKIKLARMLIDAGKKTEAETQLKALQALGGKFERQADVSALLKQL</sequence>
<protein>
    <submittedName>
        <fullName evidence="4">XrtA/PEP-CTERM system TPR-repeat protein PrsT</fullName>
    </submittedName>
</protein>
<feature type="repeat" description="TPR" evidence="3">
    <location>
        <begin position="528"/>
        <end position="561"/>
    </location>
</feature>
<name>A0ABW7ETF1_9BURK</name>
<feature type="repeat" description="TPR" evidence="3">
    <location>
        <begin position="665"/>
        <end position="698"/>
    </location>
</feature>
<dbReference type="NCBIfam" id="TIGR02917">
    <property type="entry name" value="PEP_TPR_lipo"/>
    <property type="match status" value="1"/>
</dbReference>
<dbReference type="InterPro" id="IPR019734">
    <property type="entry name" value="TPR_rpt"/>
</dbReference>
<dbReference type="InterPro" id="IPR011990">
    <property type="entry name" value="TPR-like_helical_dom_sf"/>
</dbReference>
<keyword evidence="1" id="KW-0677">Repeat</keyword>
<dbReference type="Pfam" id="PF13432">
    <property type="entry name" value="TPR_16"/>
    <property type="match status" value="3"/>
</dbReference>
<evidence type="ECO:0000313" key="4">
    <source>
        <dbReference type="EMBL" id="MFG6416599.1"/>
    </source>
</evidence>
<dbReference type="SUPFAM" id="SSF48452">
    <property type="entry name" value="TPR-like"/>
    <property type="match status" value="3"/>
</dbReference>
<evidence type="ECO:0000256" key="2">
    <source>
        <dbReference type="ARBA" id="ARBA00022803"/>
    </source>
</evidence>
<comment type="caution">
    <text evidence="4">The sequence shown here is derived from an EMBL/GenBank/DDBJ whole genome shotgun (WGS) entry which is preliminary data.</text>
</comment>
<dbReference type="InterPro" id="IPR051012">
    <property type="entry name" value="CellSynth/LPSAsmb/PSIAsmb"/>
</dbReference>
<keyword evidence="2 3" id="KW-0802">TPR repeat</keyword>
<dbReference type="InterPro" id="IPR014266">
    <property type="entry name" value="PEP-CTERM_TPR_PrsT"/>
</dbReference>
<dbReference type="Proteomes" id="UP001606300">
    <property type="component" value="Unassembled WGS sequence"/>
</dbReference>
<dbReference type="Pfam" id="PF14559">
    <property type="entry name" value="TPR_19"/>
    <property type="match status" value="2"/>
</dbReference>
<evidence type="ECO:0000256" key="1">
    <source>
        <dbReference type="ARBA" id="ARBA00022737"/>
    </source>
</evidence>
<dbReference type="EMBL" id="JBIGHY010000010">
    <property type="protein sequence ID" value="MFG6416599.1"/>
    <property type="molecule type" value="Genomic_DNA"/>
</dbReference>
<gene>
    <name evidence="4" type="primary">prsT</name>
    <name evidence="4" type="ORF">ACG02S_22125</name>
</gene>
<dbReference type="SMART" id="SM00028">
    <property type="entry name" value="TPR"/>
    <property type="match status" value="15"/>
</dbReference>
<dbReference type="Gene3D" id="1.25.40.10">
    <property type="entry name" value="Tetratricopeptide repeat domain"/>
    <property type="match status" value="6"/>
</dbReference>
<proteinExistence type="predicted"/>